<keyword evidence="4" id="KW-0732">Signal</keyword>
<comment type="caution">
    <text evidence="6">The sequence shown here is derived from an EMBL/GenBank/DDBJ whole genome shotgun (WGS) entry which is preliminary data.</text>
</comment>
<dbReference type="GO" id="GO:0030313">
    <property type="term" value="C:cell envelope"/>
    <property type="evidence" value="ECO:0007669"/>
    <property type="project" value="UniProtKB-SubCell"/>
</dbReference>
<dbReference type="SUPFAM" id="SSF53850">
    <property type="entry name" value="Periplasmic binding protein-like II"/>
    <property type="match status" value="1"/>
</dbReference>
<comment type="subcellular location">
    <subcellularLocation>
        <location evidence="1">Cell envelope</location>
    </subcellularLocation>
</comment>
<evidence type="ECO:0000256" key="2">
    <source>
        <dbReference type="ARBA" id="ARBA00005695"/>
    </source>
</evidence>
<dbReference type="Pfam" id="PF00496">
    <property type="entry name" value="SBP_bac_5"/>
    <property type="match status" value="1"/>
</dbReference>
<feature type="domain" description="Solute-binding protein family 5" evidence="5">
    <location>
        <begin position="1"/>
        <end position="224"/>
    </location>
</feature>
<feature type="non-terminal residue" evidence="6">
    <location>
        <position position="224"/>
    </location>
</feature>
<dbReference type="Gene3D" id="3.10.105.10">
    <property type="entry name" value="Dipeptide-binding Protein, Domain 3"/>
    <property type="match status" value="1"/>
</dbReference>
<dbReference type="Gene3D" id="3.40.190.10">
    <property type="entry name" value="Periplasmic binding protein-like II"/>
    <property type="match status" value="1"/>
</dbReference>
<evidence type="ECO:0000256" key="4">
    <source>
        <dbReference type="ARBA" id="ARBA00022729"/>
    </source>
</evidence>
<evidence type="ECO:0000256" key="3">
    <source>
        <dbReference type="ARBA" id="ARBA00022448"/>
    </source>
</evidence>
<evidence type="ECO:0000256" key="1">
    <source>
        <dbReference type="ARBA" id="ARBA00004196"/>
    </source>
</evidence>
<evidence type="ECO:0000313" key="6">
    <source>
        <dbReference type="EMBL" id="GAI57857.1"/>
    </source>
</evidence>
<dbReference type="EMBL" id="BARV01036896">
    <property type="protein sequence ID" value="GAI57857.1"/>
    <property type="molecule type" value="Genomic_DNA"/>
</dbReference>
<reference evidence="6" key="1">
    <citation type="journal article" date="2014" name="Front. Microbiol.">
        <title>High frequency of phylogenetically diverse reductive dehalogenase-homologous genes in deep subseafloor sedimentary metagenomes.</title>
        <authorList>
            <person name="Kawai M."/>
            <person name="Futagami T."/>
            <person name="Toyoda A."/>
            <person name="Takaki Y."/>
            <person name="Nishi S."/>
            <person name="Hori S."/>
            <person name="Arai W."/>
            <person name="Tsubouchi T."/>
            <person name="Morono Y."/>
            <person name="Uchiyama I."/>
            <person name="Ito T."/>
            <person name="Fujiyama A."/>
            <person name="Inagaki F."/>
            <person name="Takami H."/>
        </authorList>
    </citation>
    <scope>NUCLEOTIDE SEQUENCE</scope>
    <source>
        <strain evidence="6">Expedition CK06-06</strain>
    </source>
</reference>
<name>X1PNI1_9ZZZZ</name>
<dbReference type="InterPro" id="IPR039424">
    <property type="entry name" value="SBP_5"/>
</dbReference>
<feature type="non-terminal residue" evidence="6">
    <location>
        <position position="1"/>
    </location>
</feature>
<dbReference type="GO" id="GO:0015833">
    <property type="term" value="P:peptide transport"/>
    <property type="evidence" value="ECO:0007669"/>
    <property type="project" value="TreeGrafter"/>
</dbReference>
<dbReference type="PANTHER" id="PTHR30290:SF10">
    <property type="entry name" value="PERIPLASMIC OLIGOPEPTIDE-BINDING PROTEIN-RELATED"/>
    <property type="match status" value="1"/>
</dbReference>
<proteinExistence type="inferred from homology"/>
<organism evidence="6">
    <name type="scientific">marine sediment metagenome</name>
    <dbReference type="NCBI Taxonomy" id="412755"/>
    <lineage>
        <taxon>unclassified sequences</taxon>
        <taxon>metagenomes</taxon>
        <taxon>ecological metagenomes</taxon>
    </lineage>
</organism>
<accession>X1PNI1</accession>
<evidence type="ECO:0000259" key="5">
    <source>
        <dbReference type="Pfam" id="PF00496"/>
    </source>
</evidence>
<dbReference type="AlphaFoldDB" id="X1PNI1"/>
<gene>
    <name evidence="6" type="ORF">S06H3_57208</name>
</gene>
<sequence length="224" mass="25135">ADFKYSWERACDPATASQTAATYPGDIVGVKDMLAGRAKEISGIRVLDDYTLEVTIDAPKAYFLCKLTYSTAFVIDSTNVESGEGWWHQPNGTGPFSLREWEQGQLLILERSQVYYGQPAKVKQVVFHLLAGMPMAMYEKGEIDVTPLFRNYIDLAEDEASPFHRELAVTPELSLYYIGFDTTKPPFDDVNMRRAFCHAVDKERIARLILRGMLAEAKGILPPG</sequence>
<dbReference type="PANTHER" id="PTHR30290">
    <property type="entry name" value="PERIPLASMIC BINDING COMPONENT OF ABC TRANSPORTER"/>
    <property type="match status" value="1"/>
</dbReference>
<dbReference type="GO" id="GO:1904680">
    <property type="term" value="F:peptide transmembrane transporter activity"/>
    <property type="evidence" value="ECO:0007669"/>
    <property type="project" value="TreeGrafter"/>
</dbReference>
<dbReference type="InterPro" id="IPR000914">
    <property type="entry name" value="SBP_5_dom"/>
</dbReference>
<protein>
    <recommendedName>
        <fullName evidence="5">Solute-binding protein family 5 domain-containing protein</fullName>
    </recommendedName>
</protein>
<comment type="similarity">
    <text evidence="2">Belongs to the bacterial solute-binding protein 5 family.</text>
</comment>
<keyword evidence="3" id="KW-0813">Transport</keyword>